<dbReference type="EMBL" id="KP795471">
    <property type="protein sequence ID" value="AKN36168.1"/>
    <property type="molecule type" value="Genomic_DNA"/>
</dbReference>
<sequence length="39" mass="4647">MFIIPIMLNGRVSYQKQPSEPIKRSWLRFRTPDQGDMLP</sequence>
<proteinExistence type="predicted"/>
<dbReference type="EMBL" id="KP795574">
    <property type="protein sequence ID" value="AKN38319.1"/>
    <property type="molecule type" value="Genomic_DNA"/>
</dbReference>
<dbReference type="AlphaFoldDB" id="A0A0H3ZJM6"/>
<evidence type="ECO:0000313" key="1">
    <source>
        <dbReference type="EMBL" id="AKN36168.1"/>
    </source>
</evidence>
<protein>
    <submittedName>
        <fullName evidence="1">Uncharacterized protein</fullName>
    </submittedName>
</protein>
<organism evidence="1">
    <name type="scientific">Vibrio tasmaniensis</name>
    <dbReference type="NCBI Taxonomy" id="212663"/>
    <lineage>
        <taxon>Bacteria</taxon>
        <taxon>Pseudomonadati</taxon>
        <taxon>Pseudomonadota</taxon>
        <taxon>Gammaproteobacteria</taxon>
        <taxon>Vibrionales</taxon>
        <taxon>Vibrionaceae</taxon>
        <taxon>Vibrio</taxon>
    </lineage>
</organism>
<dbReference type="EMBL" id="KP795565">
    <property type="protein sequence ID" value="AKN38128.1"/>
    <property type="molecule type" value="Genomic_DNA"/>
</dbReference>
<name>A0A0H3ZJM6_9VIBR</name>
<reference evidence="1" key="1">
    <citation type="journal article" date="2015" name="MBio">
        <title>Eco-Evolutionary Dynamics of Episomes among Ecologically Cohesive Bacterial Populations.</title>
        <authorList>
            <person name="Xue H."/>
            <person name="Cordero O.X."/>
            <person name="Camas F.M."/>
            <person name="Trimble W."/>
            <person name="Meyer F."/>
            <person name="Guglielmini J."/>
            <person name="Rocha E.P."/>
            <person name="Polz M.F."/>
        </authorList>
    </citation>
    <scope>NUCLEOTIDE SEQUENCE</scope>
    <source>
        <strain evidence="1">FF_268</strain>
    </source>
</reference>
<accession>A0A0H3ZJM6</accession>